<dbReference type="GO" id="GO:0003723">
    <property type="term" value="F:RNA binding"/>
    <property type="evidence" value="ECO:0007669"/>
    <property type="project" value="InterPro"/>
</dbReference>
<feature type="domain" description="Pseudouridine synthase I TruA alpha/beta" evidence="21">
    <location>
        <begin position="280"/>
        <end position="384"/>
    </location>
</feature>
<evidence type="ECO:0000256" key="3">
    <source>
        <dbReference type="ARBA" id="ARBA00009375"/>
    </source>
</evidence>
<dbReference type="GO" id="GO:0160147">
    <property type="term" value="F:tRNA pseudouridine(38-40) synthase activity"/>
    <property type="evidence" value="ECO:0007669"/>
    <property type="project" value="UniProtKB-EC"/>
</dbReference>
<dbReference type="InterPro" id="IPR001406">
    <property type="entry name" value="PsdUridine_synth_TruA"/>
</dbReference>
<keyword evidence="5" id="KW-0819">tRNA processing</keyword>
<dbReference type="FunFam" id="3.30.70.580:FF:000002">
    <property type="entry name" value="tRNA pseudouridine synthase"/>
    <property type="match status" value="1"/>
</dbReference>
<evidence type="ECO:0000256" key="17">
    <source>
        <dbReference type="ARBA" id="ARBA00081344"/>
    </source>
</evidence>
<dbReference type="Gene3D" id="3.30.70.580">
    <property type="entry name" value="Pseudouridine synthase I, catalytic domain, N-terminal subdomain"/>
    <property type="match status" value="1"/>
</dbReference>
<evidence type="ECO:0000256" key="6">
    <source>
        <dbReference type="ARBA" id="ARBA00023235"/>
    </source>
</evidence>
<evidence type="ECO:0000256" key="20">
    <source>
        <dbReference type="SAM" id="MobiDB-lite"/>
    </source>
</evidence>
<dbReference type="FunFam" id="3.30.70.660:FF:000002">
    <property type="entry name" value="tRNA pseudouridine synthase"/>
    <property type="match status" value="1"/>
</dbReference>
<evidence type="ECO:0000256" key="2">
    <source>
        <dbReference type="ARBA" id="ARBA00004123"/>
    </source>
</evidence>
<evidence type="ECO:0000259" key="21">
    <source>
        <dbReference type="Pfam" id="PF01416"/>
    </source>
</evidence>
<reference evidence="22" key="1">
    <citation type="submission" date="2022-03" db="EMBL/GenBank/DDBJ databases">
        <authorList>
            <person name="Martin C."/>
        </authorList>
    </citation>
    <scope>NUCLEOTIDE SEQUENCE</scope>
</reference>
<keyword evidence="6" id="KW-0413">Isomerase</keyword>
<dbReference type="CDD" id="cd02568">
    <property type="entry name" value="PseudoU_synth_PUS1_PUS2"/>
    <property type="match status" value="1"/>
</dbReference>
<dbReference type="InterPro" id="IPR020097">
    <property type="entry name" value="PsdUridine_synth_TruA_a/b_dom"/>
</dbReference>
<evidence type="ECO:0000313" key="22">
    <source>
        <dbReference type="EMBL" id="CAH1783405.1"/>
    </source>
</evidence>
<dbReference type="NCBIfam" id="TIGR00071">
    <property type="entry name" value="hisT_truA"/>
    <property type="match status" value="1"/>
</dbReference>
<feature type="active site" description="Nucleophile" evidence="18">
    <location>
        <position position="189"/>
    </location>
</feature>
<evidence type="ECO:0000256" key="9">
    <source>
        <dbReference type="ARBA" id="ARBA00052184"/>
    </source>
</evidence>
<dbReference type="InterPro" id="IPR020095">
    <property type="entry name" value="PsdUridine_synth_TruA_C"/>
</dbReference>
<feature type="region of interest" description="Disordered" evidence="20">
    <location>
        <begin position="470"/>
        <end position="546"/>
    </location>
</feature>
<comment type="catalytic activity">
    <reaction evidence="1">
        <text>a uridine in mRNA = a pseudouridine in mRNA</text>
        <dbReference type="Rhea" id="RHEA:56644"/>
        <dbReference type="Rhea" id="RHEA-COMP:14658"/>
        <dbReference type="Rhea" id="RHEA-COMP:14659"/>
        <dbReference type="ChEBI" id="CHEBI:65314"/>
        <dbReference type="ChEBI" id="CHEBI:65315"/>
    </reaction>
</comment>
<feature type="compositionally biased region" description="Basic and acidic residues" evidence="20">
    <location>
        <begin position="499"/>
        <end position="520"/>
    </location>
</feature>
<evidence type="ECO:0000256" key="19">
    <source>
        <dbReference type="PIRSR" id="PIRSR641708-2"/>
    </source>
</evidence>
<organism evidence="22 23">
    <name type="scientific">Owenia fusiformis</name>
    <name type="common">Polychaete worm</name>
    <dbReference type="NCBI Taxonomy" id="6347"/>
    <lineage>
        <taxon>Eukaryota</taxon>
        <taxon>Metazoa</taxon>
        <taxon>Spiralia</taxon>
        <taxon>Lophotrochozoa</taxon>
        <taxon>Annelida</taxon>
        <taxon>Polychaeta</taxon>
        <taxon>Sedentaria</taxon>
        <taxon>Canalipalpata</taxon>
        <taxon>Sabellida</taxon>
        <taxon>Oweniida</taxon>
        <taxon>Oweniidae</taxon>
        <taxon>Owenia</taxon>
    </lineage>
</organism>
<dbReference type="InterPro" id="IPR041708">
    <property type="entry name" value="PUS1/PUS2-like"/>
</dbReference>
<gene>
    <name evidence="22" type="ORF">OFUS_LOCUS9752</name>
</gene>
<keyword evidence="4" id="KW-0507">mRNA processing</keyword>
<dbReference type="AlphaFoldDB" id="A0A8S4NRV6"/>
<evidence type="ECO:0000256" key="15">
    <source>
        <dbReference type="ARBA" id="ARBA00079087"/>
    </source>
</evidence>
<dbReference type="PANTHER" id="PTHR11142:SF4">
    <property type="entry name" value="PSEUDOURIDYLATE SYNTHASE 1 HOMOLOG"/>
    <property type="match status" value="1"/>
</dbReference>
<evidence type="ECO:0000256" key="7">
    <source>
        <dbReference type="ARBA" id="ARBA00023242"/>
    </source>
</evidence>
<dbReference type="OrthoDB" id="10256309at2759"/>
<sequence length="546" mass="61595">MIRRVLHHCRGVIHNPRLTERFGGIIFKMASTDATAIDSKMDTTDIIKEIKSEVKSENESTTTEKPIDVDCKTKEEIKSEVKLENESTSTKRPIEVDNEMKDELKKQKLESKTGGVANPPMQGNPFKRKKAALMLVYSGKGYYGMQRQSAPLKSIEEDLLKALLTVGCINQEHYEQPGKVQFQRCARTDKSVSAAGQVVSLKMVLNIENCIEKLNENLPDQIRVIGIIRATQGFNSKNNCDARTYSYMLPTFALSPIEENTDESYRVPLSRVDDFNELLKMYLGTKNFHNFTSGKKPDEASAKRFIMSMSCGQPFVRGGIEFVVIEVKGQSFMLHQIRKMIGMAIAIMRGLACKEAIEWAQAPFKYDVPKAPGLGLKLEQVHYDIYNKRYGNDGLHDAIDWTKYKDIIDKFKDDYIYTTVVETEKEEKSMFNWLSTLPYHHFGDRISEHIPASMETGTGRAAALIKRVRAKEEEEANEAELNQSTNTENPSAVENSVNETDKTNELDVTKILDDSSKQEPTEVTPIEGTPELGQSGLTNVDKTNDT</sequence>
<dbReference type="SUPFAM" id="SSF55120">
    <property type="entry name" value="Pseudouridine synthase"/>
    <property type="match status" value="1"/>
</dbReference>
<accession>A0A8S4NRV6</accession>
<comment type="caution">
    <text evidence="22">The sequence shown here is derived from an EMBL/GenBank/DDBJ whole genome shotgun (WGS) entry which is preliminary data.</text>
</comment>
<proteinExistence type="inferred from homology"/>
<feature type="compositionally biased region" description="Polar residues" evidence="20">
    <location>
        <begin position="535"/>
        <end position="546"/>
    </location>
</feature>
<comment type="catalytic activity">
    <reaction evidence="9">
        <text>uridine(38/39/40) in tRNA = pseudouridine(38/39/40) in tRNA</text>
        <dbReference type="Rhea" id="RHEA:22376"/>
        <dbReference type="Rhea" id="RHEA-COMP:10085"/>
        <dbReference type="Rhea" id="RHEA-COMP:10087"/>
        <dbReference type="ChEBI" id="CHEBI:65314"/>
        <dbReference type="ChEBI" id="CHEBI:65315"/>
        <dbReference type="EC" id="5.4.99.12"/>
    </reaction>
</comment>
<evidence type="ECO:0000256" key="4">
    <source>
        <dbReference type="ARBA" id="ARBA00022664"/>
    </source>
</evidence>
<dbReference type="EC" id="5.4.99.12" evidence="12"/>
<evidence type="ECO:0000256" key="11">
    <source>
        <dbReference type="ARBA" id="ARBA00064589"/>
    </source>
</evidence>
<feature type="compositionally biased region" description="Polar residues" evidence="20">
    <location>
        <begin position="481"/>
        <end position="498"/>
    </location>
</feature>
<dbReference type="GO" id="GO:1990481">
    <property type="term" value="P:mRNA pseudouridine synthesis"/>
    <property type="evidence" value="ECO:0007669"/>
    <property type="project" value="TreeGrafter"/>
</dbReference>
<dbReference type="EMBL" id="CAIIXF020000005">
    <property type="protein sequence ID" value="CAH1783405.1"/>
    <property type="molecule type" value="Genomic_DNA"/>
</dbReference>
<dbReference type="InterPro" id="IPR020103">
    <property type="entry name" value="PsdUridine_synth_cat_dom_sf"/>
</dbReference>
<name>A0A8S4NRV6_OWEFU</name>
<dbReference type="Pfam" id="PF01416">
    <property type="entry name" value="PseudoU_synth_1"/>
    <property type="match status" value="1"/>
</dbReference>
<dbReference type="Proteomes" id="UP000749559">
    <property type="component" value="Unassembled WGS sequence"/>
</dbReference>
<comment type="similarity">
    <text evidence="3">Belongs to the tRNA pseudouridine synthase TruA family.</text>
</comment>
<keyword evidence="7" id="KW-0539">Nucleus</keyword>
<evidence type="ECO:0000256" key="10">
    <source>
        <dbReference type="ARBA" id="ARBA00053709"/>
    </source>
</evidence>
<evidence type="ECO:0000313" key="23">
    <source>
        <dbReference type="Proteomes" id="UP000749559"/>
    </source>
</evidence>
<evidence type="ECO:0000256" key="1">
    <source>
        <dbReference type="ARBA" id="ARBA00001166"/>
    </source>
</evidence>
<evidence type="ECO:0000256" key="5">
    <source>
        <dbReference type="ARBA" id="ARBA00022694"/>
    </source>
</evidence>
<dbReference type="InterPro" id="IPR020094">
    <property type="entry name" value="TruA/RsuA/RluB/E/F_N"/>
</dbReference>
<keyword evidence="23" id="KW-1185">Reference proteome</keyword>
<comment type="catalytic activity">
    <reaction evidence="8">
        <text>a uridine in tRNA = a pseudouridine in tRNA</text>
        <dbReference type="Rhea" id="RHEA:54572"/>
        <dbReference type="Rhea" id="RHEA-COMP:13339"/>
        <dbReference type="Rhea" id="RHEA-COMP:13934"/>
        <dbReference type="ChEBI" id="CHEBI:65314"/>
        <dbReference type="ChEBI" id="CHEBI:65315"/>
    </reaction>
</comment>
<comment type="subcellular location">
    <subcellularLocation>
        <location evidence="2">Nucleus</location>
    </subcellularLocation>
</comment>
<evidence type="ECO:0000256" key="14">
    <source>
        <dbReference type="ARBA" id="ARBA00075153"/>
    </source>
</evidence>
<dbReference type="GO" id="GO:0006397">
    <property type="term" value="P:mRNA processing"/>
    <property type="evidence" value="ECO:0007669"/>
    <property type="project" value="UniProtKB-KW"/>
</dbReference>
<evidence type="ECO:0000256" key="12">
    <source>
        <dbReference type="ARBA" id="ARBA00066509"/>
    </source>
</evidence>
<dbReference type="GO" id="GO:0005634">
    <property type="term" value="C:nucleus"/>
    <property type="evidence" value="ECO:0007669"/>
    <property type="project" value="UniProtKB-SubCell"/>
</dbReference>
<evidence type="ECO:0000256" key="18">
    <source>
        <dbReference type="PIRSR" id="PIRSR641708-1"/>
    </source>
</evidence>
<comment type="function">
    <text evidence="10">Pseudouridylate synthase that catalyzes pseudouridylation of tRNAs and mRNAs. Acts on positions 27/28 in the anticodon stem and also positions 34 and 36 in the anticodon of an intron containing tRNA. Also catalyzes pseudouridylation of mRNAs: mediates pseudouridylation of mRNAs with the consensus sequence 5'-UGUAG-3'. Acts as a regulator of pre-mRNA splicing by mediating pseudouridylation of pre-mRNAs at locations associated with alternatively spliced regions. Pseudouridylation of pre-mRNAs near splice sites directly regulates mRNA splicing and mRNA 3'-end processing. Involved in regulation of nuclear receptor activity through pseudouridylation of SRA1 mRNA.</text>
</comment>
<feature type="binding site" evidence="19">
    <location>
        <position position="245"/>
    </location>
    <ligand>
        <name>substrate</name>
    </ligand>
</feature>
<dbReference type="PANTHER" id="PTHR11142">
    <property type="entry name" value="PSEUDOURIDYLATE SYNTHASE"/>
    <property type="match status" value="1"/>
</dbReference>
<protein>
    <recommendedName>
        <fullName evidence="13">Pseudouridylate synthase 1 homolog</fullName>
        <ecNumber evidence="12">5.4.99.12</ecNumber>
    </recommendedName>
    <alternativeName>
        <fullName evidence="14">tRNA pseudouridine synthase 1</fullName>
    </alternativeName>
    <alternativeName>
        <fullName evidence="17">tRNA pseudouridine(38-40) synthase</fullName>
    </alternativeName>
    <alternativeName>
        <fullName evidence="15">tRNA pseudouridylate synthase I</fullName>
    </alternativeName>
    <alternativeName>
        <fullName evidence="16">tRNA-uridine isomerase I</fullName>
    </alternativeName>
</protein>
<evidence type="ECO:0000256" key="13">
    <source>
        <dbReference type="ARBA" id="ARBA00068582"/>
    </source>
</evidence>
<evidence type="ECO:0000256" key="8">
    <source>
        <dbReference type="ARBA" id="ARBA00036943"/>
    </source>
</evidence>
<evidence type="ECO:0000256" key="16">
    <source>
        <dbReference type="ARBA" id="ARBA00080849"/>
    </source>
</evidence>
<dbReference type="GO" id="GO:0031119">
    <property type="term" value="P:tRNA pseudouridine synthesis"/>
    <property type="evidence" value="ECO:0007669"/>
    <property type="project" value="InterPro"/>
</dbReference>
<comment type="subunit">
    <text evidence="11">Monomer. Forms a complex with RARG and the SRA1 RNA in the nucleus.</text>
</comment>
<dbReference type="Gene3D" id="3.30.70.660">
    <property type="entry name" value="Pseudouridine synthase I, catalytic domain, C-terminal subdomain"/>
    <property type="match status" value="1"/>
</dbReference>